<evidence type="ECO:0000256" key="3">
    <source>
        <dbReference type="ARBA" id="ARBA00022475"/>
    </source>
</evidence>
<feature type="transmembrane region" description="Helical" evidence="10">
    <location>
        <begin position="442"/>
        <end position="460"/>
    </location>
</feature>
<evidence type="ECO:0000256" key="4">
    <source>
        <dbReference type="ARBA" id="ARBA00022679"/>
    </source>
</evidence>
<evidence type="ECO:0000256" key="2">
    <source>
        <dbReference type="ARBA" id="ARBA00010323"/>
    </source>
</evidence>
<evidence type="ECO:0000313" key="12">
    <source>
        <dbReference type="Proteomes" id="UP001299235"/>
    </source>
</evidence>
<feature type="transmembrane region" description="Helical" evidence="10">
    <location>
        <begin position="328"/>
        <end position="346"/>
    </location>
</feature>
<feature type="transmembrane region" description="Helical" evidence="10">
    <location>
        <begin position="77"/>
        <end position="95"/>
    </location>
</feature>
<keyword evidence="5 10" id="KW-0812">Transmembrane</keyword>
<keyword evidence="12" id="KW-1185">Reference proteome</keyword>
<evidence type="ECO:0000256" key="1">
    <source>
        <dbReference type="ARBA" id="ARBA00004651"/>
    </source>
</evidence>
<feature type="transmembrane region" description="Helical" evidence="10">
    <location>
        <begin position="6"/>
        <end position="22"/>
    </location>
</feature>
<evidence type="ECO:0000256" key="10">
    <source>
        <dbReference type="SAM" id="Phobius"/>
    </source>
</evidence>
<dbReference type="RefSeq" id="WP_248835034.1">
    <property type="nucleotide sequence ID" value="NZ_JAJEQE010000012.1"/>
</dbReference>
<reference evidence="11 12" key="1">
    <citation type="submission" date="2021-10" db="EMBL/GenBank/DDBJ databases">
        <title>Anaerobic single-cell dispensing facilitates the cultivation of human gut bacteria.</title>
        <authorList>
            <person name="Afrizal A."/>
        </authorList>
    </citation>
    <scope>NUCLEOTIDE SEQUENCE [LARGE SCALE GENOMIC DNA]</scope>
    <source>
        <strain evidence="11 12">CLA-AA-H246</strain>
    </source>
</reference>
<feature type="transmembrane region" description="Helical" evidence="10">
    <location>
        <begin position="48"/>
        <end position="65"/>
    </location>
</feature>
<comment type="similarity">
    <text evidence="2 9">Belongs to the membrane-bound acyltransferase family.</text>
</comment>
<dbReference type="InterPro" id="IPR024194">
    <property type="entry name" value="Ac/AlaTfrase_AlgI/DltB"/>
</dbReference>
<keyword evidence="3 9" id="KW-1003">Cell membrane</keyword>
<dbReference type="PANTHER" id="PTHR13285">
    <property type="entry name" value="ACYLTRANSFERASE"/>
    <property type="match status" value="1"/>
</dbReference>
<keyword evidence="6 10" id="KW-1133">Transmembrane helix</keyword>
<evidence type="ECO:0000256" key="5">
    <source>
        <dbReference type="ARBA" id="ARBA00022692"/>
    </source>
</evidence>
<keyword evidence="7 9" id="KW-0472">Membrane</keyword>
<dbReference type="InterPro" id="IPR051085">
    <property type="entry name" value="MB_O-acyltransferase"/>
</dbReference>
<name>A0ABS8EW78_9FIRM</name>
<evidence type="ECO:0000313" key="11">
    <source>
        <dbReference type="EMBL" id="MCC2148692.1"/>
    </source>
</evidence>
<evidence type="ECO:0000256" key="7">
    <source>
        <dbReference type="ARBA" id="ARBA00023136"/>
    </source>
</evidence>
<protein>
    <submittedName>
        <fullName evidence="11">MBOAT family protein</fullName>
    </submittedName>
</protein>
<comment type="caution">
    <text evidence="11">The sequence shown here is derived from an EMBL/GenBank/DDBJ whole genome shotgun (WGS) entry which is preliminary data.</text>
</comment>
<feature type="transmembrane region" description="Helical" evidence="10">
    <location>
        <begin position="107"/>
        <end position="129"/>
    </location>
</feature>
<dbReference type="PIRSF" id="PIRSF500217">
    <property type="entry name" value="AlgI"/>
    <property type="match status" value="1"/>
</dbReference>
<dbReference type="Pfam" id="PF03062">
    <property type="entry name" value="MBOAT"/>
    <property type="match status" value="1"/>
</dbReference>
<proteinExistence type="inferred from homology"/>
<dbReference type="PIRSF" id="PIRSF016636">
    <property type="entry name" value="AlgI_DltB"/>
    <property type="match status" value="1"/>
</dbReference>
<feature type="transmembrane region" description="Helical" evidence="10">
    <location>
        <begin position="402"/>
        <end position="422"/>
    </location>
</feature>
<dbReference type="EMBL" id="JAJEQE010000012">
    <property type="protein sequence ID" value="MCC2148692.1"/>
    <property type="molecule type" value="Genomic_DNA"/>
</dbReference>
<gene>
    <name evidence="11" type="ORF">LKD42_05400</name>
</gene>
<dbReference type="Proteomes" id="UP001299235">
    <property type="component" value="Unassembled WGS sequence"/>
</dbReference>
<keyword evidence="4 9" id="KW-0808">Transferase</keyword>
<sequence>MVFSSLLFLFRFLPAVLILYYIAPRKLRNVILLLFSLFFYAWGEPKYVFLMLFTITMDFCIGKGIDKAKKEGNQKKAKRFLMTSILVDLSILGFFKYADFLIGTVNTLTGAGIPLLGIPLPIGISFFTFQTMSYTIDVYKGSTEVQKNWIKYGTYVSMFPQLIAGPIVQYKTIAEQMEHRKENTSDFSEGIHRFMIGLGKKVLIANNIGALWDAIAVLPVDGLAAGTAWLGALAYTFQIYFDFSGYSDMAIGLGKMFGFHFLENFNYPYISKSITEFWRRWHISLSSWFKEYVYIPLGGNRCKIAKQIRNILVVWMLTGIWHGANWNYVLWGCYYGALLLIEKLVLKKVLNRLPGIIQRIYTMFFVVIGWIIFKCEDMAYGISYLKAMFGGFGQGLWNNETLYLLGNYAVLFVLAILGSTMLPKKAAGVVLGGRKRTWAENVIYIAFYAVIFFVSVAYLVDATYNPFLYFRF</sequence>
<feature type="transmembrane region" description="Helical" evidence="10">
    <location>
        <begin position="353"/>
        <end position="373"/>
    </location>
</feature>
<accession>A0ABS8EW78</accession>
<evidence type="ECO:0000256" key="6">
    <source>
        <dbReference type="ARBA" id="ARBA00022989"/>
    </source>
</evidence>
<dbReference type="PANTHER" id="PTHR13285:SF23">
    <property type="entry name" value="TEICHOIC ACID D-ALANYLTRANSFERASE"/>
    <property type="match status" value="1"/>
</dbReference>
<keyword evidence="8 9" id="KW-0012">Acyltransferase</keyword>
<evidence type="ECO:0000256" key="8">
    <source>
        <dbReference type="ARBA" id="ARBA00023315"/>
    </source>
</evidence>
<organism evidence="11 12">
    <name type="scientific">Hominisplanchenecus faecis</name>
    <dbReference type="NCBI Taxonomy" id="2885351"/>
    <lineage>
        <taxon>Bacteria</taxon>
        <taxon>Bacillati</taxon>
        <taxon>Bacillota</taxon>
        <taxon>Clostridia</taxon>
        <taxon>Lachnospirales</taxon>
        <taxon>Lachnospiraceae</taxon>
        <taxon>Hominisplanchenecus</taxon>
    </lineage>
</organism>
<dbReference type="InterPro" id="IPR028362">
    <property type="entry name" value="AlgI"/>
</dbReference>
<dbReference type="InterPro" id="IPR004299">
    <property type="entry name" value="MBOAT_fam"/>
</dbReference>
<comment type="subcellular location">
    <subcellularLocation>
        <location evidence="1">Cell membrane</location>
        <topology evidence="1">Multi-pass membrane protein</topology>
    </subcellularLocation>
</comment>
<evidence type="ECO:0000256" key="9">
    <source>
        <dbReference type="PIRNR" id="PIRNR016636"/>
    </source>
</evidence>